<evidence type="ECO:0000313" key="8">
    <source>
        <dbReference type="EMBL" id="BBE17488.1"/>
    </source>
</evidence>
<sequence>MSALNNLEWRYAAKRMNGQKVPAEKLEKILKAIQLAPTSIGLQPFTVLVVENEELKAKMAPAIYNQPQITEGSHVLVFAAWKEYSDENVEKYLNNIATVRGIPVESLDGMRNMINGAISGKTPEQLLNWNSRQAYIALGTGLAVAAEEQVDSTPMEGFDPDALDAVLGLQEKGLRSTVILALGYRDAEKDYLSSSAKVRRNKEELFVRL</sequence>
<reference evidence="8" key="1">
    <citation type="journal article" date="2020" name="Int. J. Syst. Evol. Microbiol.">
        <title>Aquipluma nitroreducens gen. nov. sp. nov., a novel facultatively anaerobic bacterium isolated from a freshwater lake.</title>
        <authorList>
            <person name="Watanabe M."/>
            <person name="Kojima H."/>
            <person name="Fukui M."/>
        </authorList>
    </citation>
    <scope>NUCLEOTIDE SEQUENCE</scope>
    <source>
        <strain evidence="8">MeG22</strain>
    </source>
</reference>
<feature type="domain" description="Nitroreductase" evidence="7">
    <location>
        <begin position="8"/>
        <end position="184"/>
    </location>
</feature>
<evidence type="ECO:0000256" key="1">
    <source>
        <dbReference type="ARBA" id="ARBA00001917"/>
    </source>
</evidence>
<dbReference type="Pfam" id="PF00881">
    <property type="entry name" value="Nitroreductase"/>
    <property type="match status" value="1"/>
</dbReference>
<dbReference type="GO" id="GO:0016491">
    <property type="term" value="F:oxidoreductase activity"/>
    <property type="evidence" value="ECO:0007669"/>
    <property type="project" value="UniProtKB-KW"/>
</dbReference>
<name>A0A5K7S7D9_9BACT</name>
<evidence type="ECO:0000256" key="6">
    <source>
        <dbReference type="ARBA" id="ARBA00023002"/>
    </source>
</evidence>
<protein>
    <submittedName>
        <fullName evidence="8">Oxygen-insensitive NAD(P)H nitroreductase</fullName>
    </submittedName>
</protein>
<keyword evidence="9" id="KW-1185">Reference proteome</keyword>
<dbReference type="Proteomes" id="UP001193389">
    <property type="component" value="Chromosome"/>
</dbReference>
<evidence type="ECO:0000313" key="9">
    <source>
        <dbReference type="Proteomes" id="UP001193389"/>
    </source>
</evidence>
<dbReference type="SUPFAM" id="SSF55469">
    <property type="entry name" value="FMN-dependent nitroreductase-like"/>
    <property type="match status" value="1"/>
</dbReference>
<dbReference type="Gene3D" id="3.40.109.10">
    <property type="entry name" value="NADH Oxidase"/>
    <property type="match status" value="1"/>
</dbReference>
<comment type="cofactor">
    <cofactor evidence="1">
        <name>FMN</name>
        <dbReference type="ChEBI" id="CHEBI:58210"/>
    </cofactor>
</comment>
<dbReference type="AlphaFoldDB" id="A0A5K7S7D9"/>
<proteinExistence type="inferred from homology"/>
<accession>A0A5K7S7D9</accession>
<comment type="similarity">
    <text evidence="2">Belongs to the nitroreductase family.</text>
</comment>
<dbReference type="RefSeq" id="WP_318350479.1">
    <property type="nucleotide sequence ID" value="NZ_AP018694.1"/>
</dbReference>
<dbReference type="CDD" id="cd02149">
    <property type="entry name" value="NfsB-like"/>
    <property type="match status" value="1"/>
</dbReference>
<dbReference type="InterPro" id="IPR000415">
    <property type="entry name" value="Nitroreductase-like"/>
</dbReference>
<keyword evidence="3" id="KW-0285">Flavoprotein</keyword>
<dbReference type="PANTHER" id="PTHR43673">
    <property type="entry name" value="NAD(P)H NITROREDUCTASE YDGI-RELATED"/>
    <property type="match status" value="1"/>
</dbReference>
<gene>
    <name evidence="8" type="ORF">AQPE_1639</name>
</gene>
<evidence type="ECO:0000256" key="3">
    <source>
        <dbReference type="ARBA" id="ARBA00022630"/>
    </source>
</evidence>
<keyword evidence="6" id="KW-0560">Oxidoreductase</keyword>
<evidence type="ECO:0000256" key="5">
    <source>
        <dbReference type="ARBA" id="ARBA00022857"/>
    </source>
</evidence>
<organism evidence="8 9">
    <name type="scientific">Aquipluma nitroreducens</name>
    <dbReference type="NCBI Taxonomy" id="2010828"/>
    <lineage>
        <taxon>Bacteria</taxon>
        <taxon>Pseudomonadati</taxon>
        <taxon>Bacteroidota</taxon>
        <taxon>Bacteroidia</taxon>
        <taxon>Marinilabiliales</taxon>
        <taxon>Prolixibacteraceae</taxon>
        <taxon>Aquipluma</taxon>
    </lineage>
</organism>
<dbReference type="KEGG" id="anf:AQPE_1639"/>
<evidence type="ECO:0000259" key="7">
    <source>
        <dbReference type="Pfam" id="PF00881"/>
    </source>
</evidence>
<evidence type="ECO:0000256" key="2">
    <source>
        <dbReference type="ARBA" id="ARBA00007118"/>
    </source>
</evidence>
<dbReference type="InterPro" id="IPR029479">
    <property type="entry name" value="Nitroreductase"/>
</dbReference>
<keyword evidence="5" id="KW-0521">NADP</keyword>
<evidence type="ECO:0000256" key="4">
    <source>
        <dbReference type="ARBA" id="ARBA00022643"/>
    </source>
</evidence>
<dbReference type="PANTHER" id="PTHR43673:SF2">
    <property type="entry name" value="NITROREDUCTASE"/>
    <property type="match status" value="1"/>
</dbReference>
<dbReference type="EMBL" id="AP018694">
    <property type="protein sequence ID" value="BBE17488.1"/>
    <property type="molecule type" value="Genomic_DNA"/>
</dbReference>
<dbReference type="InterPro" id="IPR033878">
    <property type="entry name" value="NfsB-like"/>
</dbReference>
<keyword evidence="4" id="KW-0288">FMN</keyword>